<evidence type="ECO:0000256" key="6">
    <source>
        <dbReference type="ARBA" id="ARBA00022792"/>
    </source>
</evidence>
<evidence type="ECO:0000256" key="2">
    <source>
        <dbReference type="ARBA" id="ARBA00006375"/>
    </source>
</evidence>
<keyword evidence="6" id="KW-0999">Mitochondrion inner membrane</keyword>
<dbReference type="SUPFAM" id="SSF103506">
    <property type="entry name" value="Mitochondrial carrier"/>
    <property type="match status" value="1"/>
</dbReference>
<comment type="caution">
    <text evidence="16">The sequence shown here is derived from an EMBL/GenBank/DDBJ whole genome shotgun (WGS) entry which is preliminary data.</text>
</comment>
<dbReference type="EMBL" id="CAKOFQ010006830">
    <property type="protein sequence ID" value="CAH1974922.1"/>
    <property type="molecule type" value="Genomic_DNA"/>
</dbReference>
<evidence type="ECO:0000256" key="10">
    <source>
        <dbReference type="ARBA" id="ARBA00050907"/>
    </source>
</evidence>
<dbReference type="InterPro" id="IPR002067">
    <property type="entry name" value="MCP"/>
</dbReference>
<keyword evidence="5" id="KW-0677">Repeat</keyword>
<dbReference type="PANTHER" id="PTHR45683">
    <property type="entry name" value="MITOCHONDRIAL NICOTINAMIDE ADENINE DINUCLEOTIDE TRANSPORTER 1-RELATED-RELATED"/>
    <property type="match status" value="1"/>
</dbReference>
<name>A0A9P0KG24_ACAOB</name>
<evidence type="ECO:0000256" key="15">
    <source>
        <dbReference type="RuleBase" id="RU000488"/>
    </source>
</evidence>
<dbReference type="OrthoDB" id="428293at2759"/>
<accession>A0A9P0KG24</accession>
<evidence type="ECO:0000256" key="13">
    <source>
        <dbReference type="ARBA" id="ARBA00079992"/>
    </source>
</evidence>
<comment type="function">
    <text evidence="11">Facilitates flavin adenine dinucleotide (FAD) translocation across the mitochondrial inner membrane into the mitochondrial matrix where it acts as a redox cofactor to assist flavoenzyme activities in fundamental metabolic processes including fatty acid beta-oxidation, amino acid and choline metabolism as well as mitochondrial electron transportation. In particular, provides FAD to DLD dehydrogenase of the glycine cleavage system, part of mitochondrial one-carbon metabolic pathway involved in neural tube closure in early embryogenesis.</text>
</comment>
<comment type="catalytic activity">
    <reaction evidence="10">
        <text>FAD(in) = FAD(out)</text>
        <dbReference type="Rhea" id="RHEA:76535"/>
        <dbReference type="ChEBI" id="CHEBI:57692"/>
    </reaction>
</comment>
<feature type="repeat" description="Solcar" evidence="14">
    <location>
        <begin position="126"/>
        <end position="213"/>
    </location>
</feature>
<evidence type="ECO:0000256" key="1">
    <source>
        <dbReference type="ARBA" id="ARBA00004448"/>
    </source>
</evidence>
<protein>
    <recommendedName>
        <fullName evidence="12">Solute carrier family 25 member 32</fullName>
    </recommendedName>
    <alternativeName>
        <fullName evidence="13">Mitochondrial FAD transporter</fullName>
    </alternativeName>
</protein>
<keyword evidence="7" id="KW-1133">Transmembrane helix</keyword>
<dbReference type="AlphaFoldDB" id="A0A9P0KG24"/>
<dbReference type="Gene3D" id="1.50.40.10">
    <property type="entry name" value="Mitochondrial carrier domain"/>
    <property type="match status" value="2"/>
</dbReference>
<evidence type="ECO:0000256" key="9">
    <source>
        <dbReference type="ARBA" id="ARBA00023136"/>
    </source>
</evidence>
<dbReference type="GO" id="GO:0015215">
    <property type="term" value="F:nucleotide transmembrane transporter activity"/>
    <property type="evidence" value="ECO:0007669"/>
    <property type="project" value="UniProtKB-ARBA"/>
</dbReference>
<feature type="repeat" description="Solcar" evidence="14">
    <location>
        <begin position="26"/>
        <end position="116"/>
    </location>
</feature>
<evidence type="ECO:0000256" key="14">
    <source>
        <dbReference type="PROSITE-ProRule" id="PRU00282"/>
    </source>
</evidence>
<sequence>MEEQKMGEVTTENPISDRSPVSLLSQVKYEHLVAGISGGVTATLILHPLDIIKTRFAVNDGRGHNIPKYNGITNAFVTIYRQEGFTGLYRGVTPNMLGAGASWGLYFLFYNALKMRLQDGNIDKPLSATQHMICASEGGFLTLLLTNPLWVMKTRMCLQYEGAKQKYEGLVDCCMKIYRDHGARGFYKGLLPGILGVSHGAVHFMVYEELKRNYSVYKNQPISTKLGTIEYLAFAATSKLVAATVTFPYQVIRTRLQNQNYSYNGVLDCVNQTWRYEGWRGFYKGLGPNLVRVIPATMITFVTYENISHLLLNYKLNASANA</sequence>
<evidence type="ECO:0000256" key="3">
    <source>
        <dbReference type="ARBA" id="ARBA00022448"/>
    </source>
</evidence>
<evidence type="ECO:0000256" key="5">
    <source>
        <dbReference type="ARBA" id="ARBA00022737"/>
    </source>
</evidence>
<organism evidence="16 17">
    <name type="scientific">Acanthoscelides obtectus</name>
    <name type="common">Bean weevil</name>
    <name type="synonym">Bruchus obtectus</name>
    <dbReference type="NCBI Taxonomy" id="200917"/>
    <lineage>
        <taxon>Eukaryota</taxon>
        <taxon>Metazoa</taxon>
        <taxon>Ecdysozoa</taxon>
        <taxon>Arthropoda</taxon>
        <taxon>Hexapoda</taxon>
        <taxon>Insecta</taxon>
        <taxon>Pterygota</taxon>
        <taxon>Neoptera</taxon>
        <taxon>Endopterygota</taxon>
        <taxon>Coleoptera</taxon>
        <taxon>Polyphaga</taxon>
        <taxon>Cucujiformia</taxon>
        <taxon>Chrysomeloidea</taxon>
        <taxon>Chrysomelidae</taxon>
        <taxon>Bruchinae</taxon>
        <taxon>Bruchini</taxon>
        <taxon>Acanthoscelides</taxon>
    </lineage>
</organism>
<feature type="repeat" description="Solcar" evidence="14">
    <location>
        <begin position="226"/>
        <end position="310"/>
    </location>
</feature>
<dbReference type="Proteomes" id="UP001152888">
    <property type="component" value="Unassembled WGS sequence"/>
</dbReference>
<keyword evidence="8" id="KW-0496">Mitochondrion</keyword>
<evidence type="ECO:0000313" key="16">
    <source>
        <dbReference type="EMBL" id="CAH1974922.1"/>
    </source>
</evidence>
<dbReference type="GO" id="GO:0015711">
    <property type="term" value="P:organic anion transport"/>
    <property type="evidence" value="ECO:0007669"/>
    <property type="project" value="UniProtKB-ARBA"/>
</dbReference>
<gene>
    <name evidence="16" type="ORF">ACAOBT_LOCUS11358</name>
</gene>
<evidence type="ECO:0000256" key="12">
    <source>
        <dbReference type="ARBA" id="ARBA00070508"/>
    </source>
</evidence>
<evidence type="ECO:0000256" key="4">
    <source>
        <dbReference type="ARBA" id="ARBA00022692"/>
    </source>
</evidence>
<reference evidence="16" key="1">
    <citation type="submission" date="2022-03" db="EMBL/GenBank/DDBJ databases">
        <authorList>
            <person name="Sayadi A."/>
        </authorList>
    </citation>
    <scope>NUCLEOTIDE SEQUENCE</scope>
</reference>
<keyword evidence="9 14" id="KW-0472">Membrane</keyword>
<dbReference type="PRINTS" id="PR00926">
    <property type="entry name" value="MITOCARRIER"/>
</dbReference>
<dbReference type="InterPro" id="IPR023395">
    <property type="entry name" value="MCP_dom_sf"/>
</dbReference>
<dbReference type="InterPro" id="IPR018108">
    <property type="entry name" value="MCP_transmembrane"/>
</dbReference>
<dbReference type="Pfam" id="PF00153">
    <property type="entry name" value="Mito_carr"/>
    <property type="match status" value="3"/>
</dbReference>
<keyword evidence="4 14" id="KW-0812">Transmembrane</keyword>
<evidence type="ECO:0000256" key="11">
    <source>
        <dbReference type="ARBA" id="ARBA00058619"/>
    </source>
</evidence>
<keyword evidence="17" id="KW-1185">Reference proteome</keyword>
<evidence type="ECO:0000256" key="7">
    <source>
        <dbReference type="ARBA" id="ARBA00022989"/>
    </source>
</evidence>
<dbReference type="GO" id="GO:0005743">
    <property type="term" value="C:mitochondrial inner membrane"/>
    <property type="evidence" value="ECO:0007669"/>
    <property type="project" value="UniProtKB-SubCell"/>
</dbReference>
<dbReference type="FunFam" id="1.50.40.10:FF:000025">
    <property type="entry name" value="mitochondrial folate transporter/carrier"/>
    <property type="match status" value="1"/>
</dbReference>
<keyword evidence="3 15" id="KW-0813">Transport</keyword>
<proteinExistence type="inferred from homology"/>
<dbReference type="InterPro" id="IPR044712">
    <property type="entry name" value="SLC25A32-like"/>
</dbReference>
<comment type="subcellular location">
    <subcellularLocation>
        <location evidence="1">Mitochondrion inner membrane</location>
        <topology evidence="1">Multi-pass membrane protein</topology>
    </subcellularLocation>
</comment>
<evidence type="ECO:0000313" key="17">
    <source>
        <dbReference type="Proteomes" id="UP001152888"/>
    </source>
</evidence>
<dbReference type="PROSITE" id="PS50920">
    <property type="entry name" value="SOLCAR"/>
    <property type="match status" value="3"/>
</dbReference>
<evidence type="ECO:0000256" key="8">
    <source>
        <dbReference type="ARBA" id="ARBA00023128"/>
    </source>
</evidence>
<comment type="similarity">
    <text evidence="2 15">Belongs to the mitochondrial carrier (TC 2.A.29) family.</text>
</comment>